<comment type="caution">
    <text evidence="14">The sequence shown here is derived from an EMBL/GenBank/DDBJ whole genome shotgun (WGS) entry which is preliminary data.</text>
</comment>
<dbReference type="PRINTS" id="PR01012">
    <property type="entry name" value="NRPEPTIDEYR"/>
</dbReference>
<keyword evidence="6 11" id="KW-0472">Membrane</keyword>
<reference evidence="14" key="1">
    <citation type="journal article" date="2023" name="Mol. Biol. Evol.">
        <title>Third-Generation Sequencing Reveals the Adaptive Role of the Epigenome in Three Deep-Sea Polychaetes.</title>
        <authorList>
            <person name="Perez M."/>
            <person name="Aroh O."/>
            <person name="Sun Y."/>
            <person name="Lan Y."/>
            <person name="Juniper S.K."/>
            <person name="Young C.R."/>
            <person name="Angers B."/>
            <person name="Qian P.Y."/>
        </authorList>
    </citation>
    <scope>NUCLEOTIDE SEQUENCE</scope>
    <source>
        <strain evidence="14">R07B-5</strain>
    </source>
</reference>
<dbReference type="InterPro" id="IPR000611">
    <property type="entry name" value="NPY_rcpt"/>
</dbReference>
<feature type="transmembrane region" description="Helical" evidence="11">
    <location>
        <begin position="364"/>
        <end position="387"/>
    </location>
</feature>
<evidence type="ECO:0000313" key="15">
    <source>
        <dbReference type="Proteomes" id="UP001209878"/>
    </source>
</evidence>
<keyword evidence="3 9" id="KW-0812">Transmembrane</keyword>
<evidence type="ECO:0000256" key="11">
    <source>
        <dbReference type="SAM" id="Phobius"/>
    </source>
</evidence>
<evidence type="ECO:0000313" key="14">
    <source>
        <dbReference type="EMBL" id="KAK2163489.1"/>
    </source>
</evidence>
<dbReference type="InterPro" id="IPR000276">
    <property type="entry name" value="GPCR_Rhodpsn"/>
</dbReference>
<evidence type="ECO:0000259" key="13">
    <source>
        <dbReference type="PROSITE" id="PS50262"/>
    </source>
</evidence>
<feature type="transmembrane region" description="Helical" evidence="11">
    <location>
        <begin position="226"/>
        <end position="250"/>
    </location>
</feature>
<comment type="subcellular location">
    <subcellularLocation>
        <location evidence="1">Membrane</location>
        <topology evidence="1">Multi-pass membrane protein</topology>
    </subcellularLocation>
</comment>
<dbReference type="AlphaFoldDB" id="A0AAD9K231"/>
<organism evidence="14 15">
    <name type="scientific">Ridgeia piscesae</name>
    <name type="common">Tubeworm</name>
    <dbReference type="NCBI Taxonomy" id="27915"/>
    <lineage>
        <taxon>Eukaryota</taxon>
        <taxon>Metazoa</taxon>
        <taxon>Spiralia</taxon>
        <taxon>Lophotrochozoa</taxon>
        <taxon>Annelida</taxon>
        <taxon>Polychaeta</taxon>
        <taxon>Sedentaria</taxon>
        <taxon>Canalipalpata</taxon>
        <taxon>Sabellida</taxon>
        <taxon>Siboglinidae</taxon>
        <taxon>Ridgeia</taxon>
    </lineage>
</organism>
<comment type="similarity">
    <text evidence="2 9">Belongs to the G-protein coupled receptor 1 family.</text>
</comment>
<dbReference type="SMART" id="SM01381">
    <property type="entry name" value="7TM_GPCR_Srsx"/>
    <property type="match status" value="1"/>
</dbReference>
<dbReference type="Proteomes" id="UP001209878">
    <property type="component" value="Unassembled WGS sequence"/>
</dbReference>
<keyword evidence="5 9" id="KW-0297">G-protein coupled receptor</keyword>
<proteinExistence type="inferred from homology"/>
<feature type="region of interest" description="Disordered" evidence="10">
    <location>
        <begin position="42"/>
        <end position="72"/>
    </location>
</feature>
<dbReference type="PROSITE" id="PS50262">
    <property type="entry name" value="G_PROTEIN_RECEP_F1_2"/>
    <property type="match status" value="1"/>
</dbReference>
<feature type="signal peptide" evidence="12">
    <location>
        <begin position="1"/>
        <end position="21"/>
    </location>
</feature>
<dbReference type="Gene3D" id="1.20.1070.10">
    <property type="entry name" value="Rhodopsin 7-helix transmembrane proteins"/>
    <property type="match status" value="1"/>
</dbReference>
<dbReference type="GO" id="GO:0004983">
    <property type="term" value="F:neuropeptide Y receptor activity"/>
    <property type="evidence" value="ECO:0007669"/>
    <property type="project" value="InterPro"/>
</dbReference>
<dbReference type="GO" id="GO:0005886">
    <property type="term" value="C:plasma membrane"/>
    <property type="evidence" value="ECO:0007669"/>
    <property type="project" value="TreeGrafter"/>
</dbReference>
<evidence type="ECO:0000256" key="1">
    <source>
        <dbReference type="ARBA" id="ARBA00004141"/>
    </source>
</evidence>
<dbReference type="PROSITE" id="PS00237">
    <property type="entry name" value="G_PROTEIN_RECEP_F1_1"/>
    <property type="match status" value="1"/>
</dbReference>
<evidence type="ECO:0000256" key="8">
    <source>
        <dbReference type="ARBA" id="ARBA00023224"/>
    </source>
</evidence>
<feature type="transmembrane region" description="Helical" evidence="11">
    <location>
        <begin position="147"/>
        <end position="174"/>
    </location>
</feature>
<evidence type="ECO:0000256" key="12">
    <source>
        <dbReference type="SAM" id="SignalP"/>
    </source>
</evidence>
<feature type="transmembrane region" description="Helical" evidence="11">
    <location>
        <begin position="313"/>
        <end position="343"/>
    </location>
</feature>
<evidence type="ECO:0000256" key="10">
    <source>
        <dbReference type="SAM" id="MobiDB-lite"/>
    </source>
</evidence>
<dbReference type="Pfam" id="PF00001">
    <property type="entry name" value="7tm_1"/>
    <property type="match status" value="1"/>
</dbReference>
<keyword evidence="4 11" id="KW-1133">Transmembrane helix</keyword>
<dbReference type="CDD" id="cd14993">
    <property type="entry name" value="7tmA_CCKR-like"/>
    <property type="match status" value="1"/>
</dbReference>
<sequence>MPLRAPAVAVVLLCVCQFTTTAVPQRLLPLPDLVVNFAATTTPNNSRKAAPPGKSSGSSDDRADNVITTPRTRPSKTNVIYRIQQTMNMDFYNGTPASLPANVNITLFTASGVLVPNHSATGSDSGAVAMRVSAVRPWSLFRQSTTMVVVLTIAYFVVFLLGIVNNSLVVSVVYRNRQMRTVTNYFIANLAIADILVCILVLPITLLSNVFQEWWYGPVLCKAAPYLQGVAVSASVHTLAAVAIERYLAIFFPQTTKMTPKTACLVICVIWAFPLCAFVPWIVVYRQKTFDVSGFDFVACTADWSKNKDYRKIYTLGVVFLTCYLMPLIFIAIFYVLIAVRVWKRNVRGMRGTRAQINIHRAKIRIVRMLVAVFVTFALSWLPLYSIELRTLFGPPPRQAEKILLRTYLVPLAQWLGASNSCVNPFIYCYFSDNFRRSIVAVVHSRSCCVKIAT</sequence>
<evidence type="ECO:0000256" key="2">
    <source>
        <dbReference type="ARBA" id="ARBA00010663"/>
    </source>
</evidence>
<dbReference type="EMBL" id="JAODUO010001460">
    <property type="protein sequence ID" value="KAK2163489.1"/>
    <property type="molecule type" value="Genomic_DNA"/>
</dbReference>
<accession>A0AAD9K231</accession>
<evidence type="ECO:0000256" key="7">
    <source>
        <dbReference type="ARBA" id="ARBA00023170"/>
    </source>
</evidence>
<dbReference type="PANTHER" id="PTHR45695">
    <property type="entry name" value="LEUCOKININ RECEPTOR-RELATED"/>
    <property type="match status" value="1"/>
</dbReference>
<feature type="transmembrane region" description="Helical" evidence="11">
    <location>
        <begin position="262"/>
        <end position="283"/>
    </location>
</feature>
<dbReference type="SUPFAM" id="SSF81321">
    <property type="entry name" value="Family A G protein-coupled receptor-like"/>
    <property type="match status" value="1"/>
</dbReference>
<dbReference type="FunFam" id="1.20.1070.10:FF:000291">
    <property type="entry name" value="Predicted protein"/>
    <property type="match status" value="1"/>
</dbReference>
<protein>
    <recommendedName>
        <fullName evidence="13">G-protein coupled receptors family 1 profile domain-containing protein</fullName>
    </recommendedName>
</protein>
<dbReference type="InterPro" id="IPR017452">
    <property type="entry name" value="GPCR_Rhodpsn_7TM"/>
</dbReference>
<evidence type="ECO:0000256" key="9">
    <source>
        <dbReference type="RuleBase" id="RU000688"/>
    </source>
</evidence>
<evidence type="ECO:0000256" key="6">
    <source>
        <dbReference type="ARBA" id="ARBA00023136"/>
    </source>
</evidence>
<dbReference type="PRINTS" id="PR00237">
    <property type="entry name" value="GPCRRHODOPSN"/>
</dbReference>
<keyword evidence="12" id="KW-0732">Signal</keyword>
<gene>
    <name evidence="14" type="ORF">NP493_1460g00006</name>
</gene>
<keyword evidence="8 9" id="KW-0807">Transducer</keyword>
<feature type="transmembrane region" description="Helical" evidence="11">
    <location>
        <begin position="186"/>
        <end position="206"/>
    </location>
</feature>
<dbReference type="PANTHER" id="PTHR45695:SF22">
    <property type="entry name" value="G-PROTEIN COUPLED RECEPTORS FAMILY 1 PROFILE DOMAIN-CONTAINING PROTEIN"/>
    <property type="match status" value="1"/>
</dbReference>
<feature type="domain" description="G-protein coupled receptors family 1 profile" evidence="13">
    <location>
        <begin position="165"/>
        <end position="428"/>
    </location>
</feature>
<evidence type="ECO:0000256" key="5">
    <source>
        <dbReference type="ARBA" id="ARBA00023040"/>
    </source>
</evidence>
<feature type="chain" id="PRO_5042073283" description="G-protein coupled receptors family 1 profile domain-containing protein" evidence="12">
    <location>
        <begin position="22"/>
        <end position="454"/>
    </location>
</feature>
<name>A0AAD9K231_RIDPI</name>
<evidence type="ECO:0000256" key="3">
    <source>
        <dbReference type="ARBA" id="ARBA00022692"/>
    </source>
</evidence>
<keyword evidence="7 9" id="KW-0675">Receptor</keyword>
<evidence type="ECO:0000256" key="4">
    <source>
        <dbReference type="ARBA" id="ARBA00022989"/>
    </source>
</evidence>
<keyword evidence="15" id="KW-1185">Reference proteome</keyword>